<evidence type="ECO:0000313" key="2">
    <source>
        <dbReference type="EMBL" id="KAK9901820.1"/>
    </source>
</evidence>
<keyword evidence="4" id="KW-1185">Reference proteome</keyword>
<name>A0AAW1VW63_RUBAR</name>
<evidence type="ECO:0000313" key="3">
    <source>
        <dbReference type="EMBL" id="KAK9911990.1"/>
    </source>
</evidence>
<proteinExistence type="predicted"/>
<sequence length="75" mass="8314">MSRSSSSSLSLQVSEAAPPRLLRLERRPTFGKRLETIEEESEQGSNRNNRSEKQPGFGSTNKAEFAKHSPAVVAR</sequence>
<dbReference type="EMBL" id="JBEDUW010000007">
    <property type="protein sequence ID" value="KAK9911990.1"/>
    <property type="molecule type" value="Genomic_DNA"/>
</dbReference>
<feature type="region of interest" description="Disordered" evidence="1">
    <location>
        <begin position="1"/>
        <end position="75"/>
    </location>
</feature>
<protein>
    <submittedName>
        <fullName evidence="3">Uncharacterized protein</fullName>
    </submittedName>
</protein>
<evidence type="ECO:0000256" key="1">
    <source>
        <dbReference type="SAM" id="MobiDB-lite"/>
    </source>
</evidence>
<gene>
    <name evidence="2" type="ORF">M0R45_001953</name>
    <name evidence="3" type="ORF">M0R45_035866</name>
</gene>
<feature type="compositionally biased region" description="Low complexity" evidence="1">
    <location>
        <begin position="1"/>
        <end position="21"/>
    </location>
</feature>
<accession>A0AAW1VW63</accession>
<dbReference type="Proteomes" id="UP001457282">
    <property type="component" value="Unassembled WGS sequence"/>
</dbReference>
<comment type="caution">
    <text evidence="3">The sequence shown here is derived from an EMBL/GenBank/DDBJ whole genome shotgun (WGS) entry which is preliminary data.</text>
</comment>
<feature type="compositionally biased region" description="Basic and acidic residues" evidence="1">
    <location>
        <begin position="22"/>
        <end position="36"/>
    </location>
</feature>
<dbReference type="AlphaFoldDB" id="A0AAW1VW63"/>
<evidence type="ECO:0000313" key="4">
    <source>
        <dbReference type="Proteomes" id="UP001457282"/>
    </source>
</evidence>
<reference evidence="3 4" key="1">
    <citation type="journal article" date="2023" name="G3 (Bethesda)">
        <title>A chromosome-length genome assembly and annotation of blackberry (Rubus argutus, cv. 'Hillquist').</title>
        <authorList>
            <person name="Bruna T."/>
            <person name="Aryal R."/>
            <person name="Dudchenko O."/>
            <person name="Sargent D.J."/>
            <person name="Mead D."/>
            <person name="Buti M."/>
            <person name="Cavallini A."/>
            <person name="Hytonen T."/>
            <person name="Andres J."/>
            <person name="Pham M."/>
            <person name="Weisz D."/>
            <person name="Mascagni F."/>
            <person name="Usai G."/>
            <person name="Natali L."/>
            <person name="Bassil N."/>
            <person name="Fernandez G.E."/>
            <person name="Lomsadze A."/>
            <person name="Armour M."/>
            <person name="Olukolu B."/>
            <person name="Poorten T."/>
            <person name="Britton C."/>
            <person name="Davik J."/>
            <person name="Ashrafi H."/>
            <person name="Aiden E.L."/>
            <person name="Borodovsky M."/>
            <person name="Worthington M."/>
        </authorList>
    </citation>
    <scope>NUCLEOTIDE SEQUENCE [LARGE SCALE GENOMIC DNA]</scope>
    <source>
        <strain evidence="3">PI 553951</strain>
    </source>
</reference>
<dbReference type="EMBL" id="JBEDUW010000284">
    <property type="protein sequence ID" value="KAK9901820.1"/>
    <property type="molecule type" value="Genomic_DNA"/>
</dbReference>
<organism evidence="3 4">
    <name type="scientific">Rubus argutus</name>
    <name type="common">Southern blackberry</name>
    <dbReference type="NCBI Taxonomy" id="59490"/>
    <lineage>
        <taxon>Eukaryota</taxon>
        <taxon>Viridiplantae</taxon>
        <taxon>Streptophyta</taxon>
        <taxon>Embryophyta</taxon>
        <taxon>Tracheophyta</taxon>
        <taxon>Spermatophyta</taxon>
        <taxon>Magnoliopsida</taxon>
        <taxon>eudicotyledons</taxon>
        <taxon>Gunneridae</taxon>
        <taxon>Pentapetalae</taxon>
        <taxon>rosids</taxon>
        <taxon>fabids</taxon>
        <taxon>Rosales</taxon>
        <taxon>Rosaceae</taxon>
        <taxon>Rosoideae</taxon>
        <taxon>Rosoideae incertae sedis</taxon>
        <taxon>Rubus</taxon>
    </lineage>
</organism>